<organism evidence="2 3">
    <name type="scientific">Parasutterella muris</name>
    <dbReference type="NCBI Taxonomy" id="2565572"/>
    <lineage>
        <taxon>Bacteria</taxon>
        <taxon>Pseudomonadati</taxon>
        <taxon>Pseudomonadota</taxon>
        <taxon>Betaproteobacteria</taxon>
        <taxon>Burkholderiales</taxon>
        <taxon>Sutterellaceae</taxon>
        <taxon>Parasutterella</taxon>
    </lineage>
</organism>
<comment type="caution">
    <text evidence="2">The sequence shown here is derived from an EMBL/GenBank/DDBJ whole genome shotgun (WGS) entry which is preliminary data.</text>
</comment>
<dbReference type="OrthoDB" id="9812656at2"/>
<keyword evidence="2" id="KW-0223">Dioxygenase</keyword>
<evidence type="ECO:0000259" key="1">
    <source>
        <dbReference type="PROSITE" id="PS51819"/>
    </source>
</evidence>
<dbReference type="RefSeq" id="WP_160334352.1">
    <property type="nucleotide sequence ID" value="NZ_WSRP01000003.1"/>
</dbReference>
<evidence type="ECO:0000313" key="2">
    <source>
        <dbReference type="EMBL" id="MVX55921.1"/>
    </source>
</evidence>
<dbReference type="Gene3D" id="3.10.180.10">
    <property type="entry name" value="2,3-Dihydroxybiphenyl 1,2-Dioxygenase, domain 1"/>
    <property type="match status" value="1"/>
</dbReference>
<feature type="domain" description="VOC" evidence="1">
    <location>
        <begin position="98"/>
        <end position="217"/>
    </location>
</feature>
<dbReference type="InterPro" id="IPR037523">
    <property type="entry name" value="VOC_core"/>
</dbReference>
<dbReference type="InterPro" id="IPR004360">
    <property type="entry name" value="Glyas_Fos-R_dOase_dom"/>
</dbReference>
<dbReference type="AlphaFoldDB" id="A0A6L6YLD5"/>
<keyword evidence="3" id="KW-1185">Reference proteome</keyword>
<dbReference type="PROSITE" id="PS51819">
    <property type="entry name" value="VOC"/>
    <property type="match status" value="1"/>
</dbReference>
<name>A0A6L6YLD5_9BURK</name>
<evidence type="ECO:0000313" key="3">
    <source>
        <dbReference type="Proteomes" id="UP000472580"/>
    </source>
</evidence>
<protein>
    <submittedName>
        <fullName evidence="2">Extradiol ring-cleavage dioxygenase</fullName>
    </submittedName>
</protein>
<sequence>MSDEARVTDLREAKFGIQKVRNSRYVFEYKNIWDPIKKRSKPLYRISVGKIIGNEIIINDDYLARHPQLAQGDFVLKDGKPAYEPKIEAPSSLFKVRAIDHFVLTSPRPQVLAQFYSDLGLRVEKTSRRYEVYLPFSKINIHDENDPLLPAAENPTPGCGDFCLEIETGSDLHKIAEAFRNQGVEVEGPLQRRGAKGAMQSIYLRDPDRNLVELSVYTGNENDTAG</sequence>
<proteinExistence type="predicted"/>
<dbReference type="Proteomes" id="UP000472580">
    <property type="component" value="Unassembled WGS sequence"/>
</dbReference>
<dbReference type="InterPro" id="IPR029068">
    <property type="entry name" value="Glyas_Bleomycin-R_OHBP_Dase"/>
</dbReference>
<keyword evidence="2" id="KW-0560">Oxidoreductase</keyword>
<gene>
    <name evidence="2" type="ORF">E5987_01700</name>
</gene>
<reference evidence="2 3" key="1">
    <citation type="submission" date="2019-12" db="EMBL/GenBank/DDBJ databases">
        <title>Microbes associate with the intestines of laboratory mice.</title>
        <authorList>
            <person name="Navarre W."/>
            <person name="Wong E."/>
        </authorList>
    </citation>
    <scope>NUCLEOTIDE SEQUENCE [LARGE SCALE GENOMIC DNA]</scope>
    <source>
        <strain evidence="2 3">NM82_D38</strain>
    </source>
</reference>
<dbReference type="EMBL" id="WSRP01000003">
    <property type="protein sequence ID" value="MVX55921.1"/>
    <property type="molecule type" value="Genomic_DNA"/>
</dbReference>
<dbReference type="Pfam" id="PF00903">
    <property type="entry name" value="Glyoxalase"/>
    <property type="match status" value="1"/>
</dbReference>
<dbReference type="SUPFAM" id="SSF54593">
    <property type="entry name" value="Glyoxalase/Bleomycin resistance protein/Dihydroxybiphenyl dioxygenase"/>
    <property type="match status" value="1"/>
</dbReference>
<accession>A0A6L6YLD5</accession>
<dbReference type="GO" id="GO:0051213">
    <property type="term" value="F:dioxygenase activity"/>
    <property type="evidence" value="ECO:0007669"/>
    <property type="project" value="UniProtKB-KW"/>
</dbReference>